<reference evidence="1 2" key="1">
    <citation type="submission" date="2008-03" db="EMBL/GenBank/DDBJ databases">
        <authorList>
            <person name="Paulsen I."/>
            <person name="Sebastian Y."/>
        </authorList>
    </citation>
    <scope>NUCLEOTIDE SEQUENCE [LARGE SCALE GENOMIC DNA]</scope>
    <source>
        <strain evidence="2">D str. JGS1721</strain>
    </source>
</reference>
<evidence type="ECO:0000313" key="1">
    <source>
        <dbReference type="EMBL" id="EDT71743.1"/>
    </source>
</evidence>
<name>B1V366_CLOPF</name>
<dbReference type="Proteomes" id="UP000003188">
    <property type="component" value="Unassembled WGS sequence"/>
</dbReference>
<comment type="caution">
    <text evidence="1">The sequence shown here is derived from an EMBL/GenBank/DDBJ whole genome shotgun (WGS) entry which is preliminary data.</text>
</comment>
<proteinExistence type="predicted"/>
<gene>
    <name evidence="1" type="ORF">CJD_A0504</name>
</gene>
<accession>B1V366</accession>
<sequence>MFNKYLLEYDDKIYYNINFDEIVKLLLKEKINNLPLTNRLLLVEMLKIICIIEEKKLLIVSSNKQDFNKLFDYILNINDEKSIINLINDLKIAKIV</sequence>
<evidence type="ECO:0000313" key="2">
    <source>
        <dbReference type="Proteomes" id="UP000003188"/>
    </source>
</evidence>
<dbReference type="EMBL" id="ABOO01000017">
    <property type="protein sequence ID" value="EDT71743.1"/>
    <property type="molecule type" value="Genomic_DNA"/>
</dbReference>
<protein>
    <submittedName>
        <fullName evidence="1">Rhoptry protein</fullName>
    </submittedName>
</protein>
<dbReference type="AlphaFoldDB" id="B1V366"/>
<organism evidence="1 2">
    <name type="scientific">Clostridium perfringens D str. JGS1721</name>
    <dbReference type="NCBI Taxonomy" id="488537"/>
    <lineage>
        <taxon>Bacteria</taxon>
        <taxon>Bacillati</taxon>
        <taxon>Bacillota</taxon>
        <taxon>Clostridia</taxon>
        <taxon>Eubacteriales</taxon>
        <taxon>Clostridiaceae</taxon>
        <taxon>Clostridium</taxon>
    </lineage>
</organism>
<dbReference type="RefSeq" id="WP_003474941.1">
    <property type="nucleotide sequence ID" value="NZ_ABOO01000017.1"/>
</dbReference>